<dbReference type="InterPro" id="IPR003578">
    <property type="entry name" value="Small_GTPase_Rho"/>
</dbReference>
<dbReference type="PROSITE" id="PS51420">
    <property type="entry name" value="RHO"/>
    <property type="match status" value="1"/>
</dbReference>
<dbReference type="GO" id="GO:0003924">
    <property type="term" value="F:GTPase activity"/>
    <property type="evidence" value="ECO:0007669"/>
    <property type="project" value="InterPro"/>
</dbReference>
<comment type="caution">
    <text evidence="6">The sequence shown here is derived from an EMBL/GenBank/DDBJ whole genome shotgun (WGS) entry which is preliminary data.</text>
</comment>
<dbReference type="SMART" id="SM00175">
    <property type="entry name" value="RAB"/>
    <property type="match status" value="1"/>
</dbReference>
<dbReference type="Pfam" id="PF00071">
    <property type="entry name" value="Ras"/>
    <property type="match status" value="1"/>
</dbReference>
<dbReference type="EMBL" id="JAWDJR010000001">
    <property type="protein sequence ID" value="KAK9981679.1"/>
    <property type="molecule type" value="Genomic_DNA"/>
</dbReference>
<dbReference type="CDD" id="cd00157">
    <property type="entry name" value="Rho"/>
    <property type="match status" value="1"/>
</dbReference>
<dbReference type="PROSITE" id="PS51421">
    <property type="entry name" value="RAS"/>
    <property type="match status" value="1"/>
</dbReference>
<protein>
    <recommendedName>
        <fullName evidence="5">Rho-related GTP-binding protein RhoG</fullName>
    </recommendedName>
</protein>
<comment type="function">
    <text evidence="3">Plays a role in immunological synaptic F-actin density and architecture organization. Regulates actin reorganization in lymphocytes, possibly through the modulation of Rac1 activity. Required for the formation of membrane ruffles during macropinocytosis. Plays a role in cell migration and is required for the formation of cup-like structures during trans-endothelial migration of leukocytes. Binds phospholipids in an activation-dependent manner; thereby acting as an anchor for other proteins to the plasma membrane (PM). Plays a role in exocytosis of cytotoxic granules (CG) by lymphocytes/Component of the exocytosis machinery in natural killer (NK) and CD8+ T cells. Promotes the docking of cytotoxic granules (CG) to the plasma membrane through the interaction with UNC13D. Involved in the cytotoxic activity of lymphocytes/primary CD8+ T cells.</text>
</comment>
<organism evidence="6 7">
    <name type="scientific">Culter alburnus</name>
    <name type="common">Topmouth culter</name>
    <dbReference type="NCBI Taxonomy" id="194366"/>
    <lineage>
        <taxon>Eukaryota</taxon>
        <taxon>Metazoa</taxon>
        <taxon>Chordata</taxon>
        <taxon>Craniata</taxon>
        <taxon>Vertebrata</taxon>
        <taxon>Euteleostomi</taxon>
        <taxon>Actinopterygii</taxon>
        <taxon>Neopterygii</taxon>
        <taxon>Teleostei</taxon>
        <taxon>Ostariophysi</taxon>
        <taxon>Cypriniformes</taxon>
        <taxon>Xenocyprididae</taxon>
        <taxon>Xenocypridinae</taxon>
        <taxon>Culter</taxon>
    </lineage>
</organism>
<dbReference type="Gene3D" id="3.40.50.300">
    <property type="entry name" value="P-loop containing nucleotide triphosphate hydrolases"/>
    <property type="match status" value="1"/>
</dbReference>
<dbReference type="SUPFAM" id="SSF52540">
    <property type="entry name" value="P-loop containing nucleoside triphosphate hydrolases"/>
    <property type="match status" value="1"/>
</dbReference>
<dbReference type="NCBIfam" id="TIGR00231">
    <property type="entry name" value="small_GTP"/>
    <property type="match status" value="1"/>
</dbReference>
<reference evidence="6 7" key="1">
    <citation type="submission" date="2024-05" db="EMBL/GenBank/DDBJ databases">
        <title>A high-quality chromosomal-level genome assembly of Topmouth culter (Culter alburnus).</title>
        <authorList>
            <person name="Zhao H."/>
        </authorList>
    </citation>
    <scope>NUCLEOTIDE SEQUENCE [LARGE SCALE GENOMIC DNA]</scope>
    <source>
        <strain evidence="6">CATC2023</strain>
        <tissue evidence="6">Muscle</tissue>
    </source>
</reference>
<accession>A0AAW2BAB8</accession>
<name>A0AAW2BAB8_CULAL</name>
<evidence type="ECO:0000313" key="6">
    <source>
        <dbReference type="EMBL" id="KAK9981679.1"/>
    </source>
</evidence>
<keyword evidence="7" id="KW-1185">Reference proteome</keyword>
<dbReference type="GO" id="GO:0005525">
    <property type="term" value="F:GTP binding"/>
    <property type="evidence" value="ECO:0007669"/>
    <property type="project" value="UniProtKB-KW"/>
</dbReference>
<sequence length="192" mass="21683">MQDIKCVIVGEGAVGKTCLLMSYTTGAFPEVFVPTVFENYSANETVDGNPVKLALWDTSGAEEYDRLRPLQYPQTDVVLICFSLVNPDSFGKVREKWFPEVRHFCPNTPIILIGTKLDLRDDKDTIEKLKKMKLTPITYAEGLDMTQEIGAVNYLECSALKQTGIKKVFDEVIQAVLYRGPVKKRKRKCLLL</sequence>
<dbReference type="InterPro" id="IPR005225">
    <property type="entry name" value="Small_GTP-bd"/>
</dbReference>
<dbReference type="GO" id="GO:0007264">
    <property type="term" value="P:small GTPase-mediated signal transduction"/>
    <property type="evidence" value="ECO:0007669"/>
    <property type="project" value="InterPro"/>
</dbReference>
<dbReference type="Proteomes" id="UP001479290">
    <property type="component" value="Unassembled WGS sequence"/>
</dbReference>
<evidence type="ECO:0000256" key="2">
    <source>
        <dbReference type="ARBA" id="ARBA00023134"/>
    </source>
</evidence>
<gene>
    <name evidence="6" type="ORF">ABG768_001203</name>
</gene>
<dbReference type="PROSITE" id="PS51419">
    <property type="entry name" value="RAB"/>
    <property type="match status" value="1"/>
</dbReference>
<dbReference type="InterPro" id="IPR001806">
    <property type="entry name" value="Small_GTPase"/>
</dbReference>
<dbReference type="InterPro" id="IPR027417">
    <property type="entry name" value="P-loop_NTPase"/>
</dbReference>
<dbReference type="PANTHER" id="PTHR24072">
    <property type="entry name" value="RHO FAMILY GTPASE"/>
    <property type="match status" value="1"/>
</dbReference>
<dbReference type="SMART" id="SM00173">
    <property type="entry name" value="RAS"/>
    <property type="match status" value="1"/>
</dbReference>
<dbReference type="SMART" id="SM00174">
    <property type="entry name" value="RHO"/>
    <property type="match status" value="1"/>
</dbReference>
<evidence type="ECO:0000256" key="3">
    <source>
        <dbReference type="ARBA" id="ARBA00059483"/>
    </source>
</evidence>
<dbReference type="FunFam" id="3.40.50.300:FF:000118">
    <property type="entry name" value="Rho-related GTP-binding protein RhoG"/>
    <property type="match status" value="1"/>
</dbReference>
<keyword evidence="1" id="KW-0547">Nucleotide-binding</keyword>
<proteinExistence type="predicted"/>
<evidence type="ECO:0000256" key="1">
    <source>
        <dbReference type="ARBA" id="ARBA00022741"/>
    </source>
</evidence>
<evidence type="ECO:0000256" key="4">
    <source>
        <dbReference type="ARBA" id="ARBA00065562"/>
    </source>
</evidence>
<dbReference type="AlphaFoldDB" id="A0AAW2BAB8"/>
<dbReference type="PRINTS" id="PR00449">
    <property type="entry name" value="RASTRNSFRMNG"/>
</dbReference>
<comment type="subunit">
    <text evidence="4">Interacts with ARHGEF26. Interacts with ARHGEF16. Interacts with UNC13D; the interaction increases RhoG affinity to the membrane lipids, targets UNC13D to membrane lipids and facilitates cytotoxic granule (CG) docking to the plasma membrane.</text>
</comment>
<evidence type="ECO:0000256" key="5">
    <source>
        <dbReference type="ARBA" id="ARBA00069400"/>
    </source>
</evidence>
<evidence type="ECO:0000313" key="7">
    <source>
        <dbReference type="Proteomes" id="UP001479290"/>
    </source>
</evidence>
<keyword evidence="2" id="KW-0342">GTP-binding</keyword>